<dbReference type="EMBL" id="UOGA01000035">
    <property type="protein sequence ID" value="VAX15347.1"/>
    <property type="molecule type" value="Genomic_DNA"/>
</dbReference>
<protein>
    <recommendedName>
        <fullName evidence="2">Mu-like prophage FluMu protein gp29</fullName>
    </recommendedName>
</protein>
<dbReference type="AlphaFoldDB" id="A0A3B1CEX7"/>
<gene>
    <name evidence="1" type="ORF">MNBD_NITROSPINAE04-1952</name>
</gene>
<accession>A0A3B1CEX7</accession>
<sequence length="407" mass="45061">MLMRKPREGEIILTKSPAYLAGGASRNLTPARLSSILSSLDMGDVTDAMTLFDEMEEKDLHLGAVTQTRKLAVVSKERTVISASDDAEDVMIADFVREVFEGIPRMRETLTSLMTAVSHGFSIAEIIWDVSCGMVTVKDVLPRSQKHFDFVDQNDPSMLLDFPGYRALDSGEAMSLPRDKFIFHRHHGGNGNCLKAGLYRGVAWSYLFTNFTMKDWLTFMDLYGIPLRLGKYKNTADDKAREVLKNAVSNLGSDAAAVISDDTTIEFIQSAVTGNHTLFKEAAEYFNRQKSKRILGQTLTTEASEKGAYSLGQVHDRVRADIAAFDSMALDETLNADLIRPLVDFNFGERKRYPKVVTSLSTYGETDGKLEQLKKLLDLGAKVPARVAAEITGVKLLGDLDAPLLKQ</sequence>
<proteinExistence type="predicted"/>
<name>A0A3B1CEX7_9ZZZZ</name>
<reference evidence="1" key="1">
    <citation type="submission" date="2018-06" db="EMBL/GenBank/DDBJ databases">
        <authorList>
            <person name="Zhirakovskaya E."/>
        </authorList>
    </citation>
    <scope>NUCLEOTIDE SEQUENCE</scope>
</reference>
<dbReference type="InterPro" id="IPR009279">
    <property type="entry name" value="Portal_Mu"/>
</dbReference>
<evidence type="ECO:0008006" key="2">
    <source>
        <dbReference type="Google" id="ProtNLM"/>
    </source>
</evidence>
<organism evidence="1">
    <name type="scientific">hydrothermal vent metagenome</name>
    <dbReference type="NCBI Taxonomy" id="652676"/>
    <lineage>
        <taxon>unclassified sequences</taxon>
        <taxon>metagenomes</taxon>
        <taxon>ecological metagenomes</taxon>
    </lineage>
</organism>
<dbReference type="Pfam" id="PF06074">
    <property type="entry name" value="Portal_Mu"/>
    <property type="match status" value="1"/>
</dbReference>
<evidence type="ECO:0000313" key="1">
    <source>
        <dbReference type="EMBL" id="VAX15347.1"/>
    </source>
</evidence>